<evidence type="ECO:0000313" key="2">
    <source>
        <dbReference type="Proteomes" id="UP000436088"/>
    </source>
</evidence>
<evidence type="ECO:0000313" key="1">
    <source>
        <dbReference type="EMBL" id="KAE8716668.1"/>
    </source>
</evidence>
<proteinExistence type="predicted"/>
<protein>
    <recommendedName>
        <fullName evidence="3">RNase H type-1 domain-containing protein</fullName>
    </recommendedName>
</protein>
<keyword evidence="2" id="KW-1185">Reference proteome</keyword>
<reference evidence="1" key="1">
    <citation type="submission" date="2019-09" db="EMBL/GenBank/DDBJ databases">
        <title>Draft genome information of white flower Hibiscus syriacus.</title>
        <authorList>
            <person name="Kim Y.-M."/>
        </authorList>
    </citation>
    <scope>NUCLEOTIDE SEQUENCE [LARGE SCALE GENOMIC DNA]</scope>
    <source>
        <strain evidence="1">YM2019G1</strain>
    </source>
</reference>
<dbReference type="Proteomes" id="UP000436088">
    <property type="component" value="Unassembled WGS sequence"/>
</dbReference>
<dbReference type="EMBL" id="VEPZ02000843">
    <property type="protein sequence ID" value="KAE8716668.1"/>
    <property type="molecule type" value="Genomic_DNA"/>
</dbReference>
<accession>A0A6A3BMM1</accession>
<dbReference type="AlphaFoldDB" id="A0A6A3BMM1"/>
<gene>
    <name evidence="1" type="ORF">F3Y22_tig00110114pilonHSYRG00627</name>
</gene>
<name>A0A6A3BMM1_HIBSY</name>
<evidence type="ECO:0008006" key="3">
    <source>
        <dbReference type="Google" id="ProtNLM"/>
    </source>
</evidence>
<sequence>MTYLISLINSITQALMCYCWKHLARRAQTDSMHVSLLSLGVTKVPWLTSVAASFWTLWLARNERVLNDKIAKVKDLIFYAKMRTLLWLKASKEHVLIRGDLWCDDISCYSKYCSNNVVSSGWIPPEHGTVKFNMDGAVSGYIAGCGGVLRTDSEDLRAISLELVEGVEAGFSELMAVITVLDIFIEVEWVNKPELLVESDSYVV</sequence>
<comment type="caution">
    <text evidence="1">The sequence shown here is derived from an EMBL/GenBank/DDBJ whole genome shotgun (WGS) entry which is preliminary data.</text>
</comment>
<organism evidence="1 2">
    <name type="scientific">Hibiscus syriacus</name>
    <name type="common">Rose of Sharon</name>
    <dbReference type="NCBI Taxonomy" id="106335"/>
    <lineage>
        <taxon>Eukaryota</taxon>
        <taxon>Viridiplantae</taxon>
        <taxon>Streptophyta</taxon>
        <taxon>Embryophyta</taxon>
        <taxon>Tracheophyta</taxon>
        <taxon>Spermatophyta</taxon>
        <taxon>Magnoliopsida</taxon>
        <taxon>eudicotyledons</taxon>
        <taxon>Gunneridae</taxon>
        <taxon>Pentapetalae</taxon>
        <taxon>rosids</taxon>
        <taxon>malvids</taxon>
        <taxon>Malvales</taxon>
        <taxon>Malvaceae</taxon>
        <taxon>Malvoideae</taxon>
        <taxon>Hibiscus</taxon>
    </lineage>
</organism>